<keyword evidence="4 13" id="KW-0732">Signal</keyword>
<dbReference type="Pfam" id="PF01839">
    <property type="entry name" value="FG-GAP"/>
    <property type="match status" value="2"/>
</dbReference>
<dbReference type="PANTHER" id="PTHR23220">
    <property type="entry name" value="INTEGRIN ALPHA"/>
    <property type="match status" value="1"/>
</dbReference>
<reference evidence="17" key="2">
    <citation type="submission" date="2025-08" db="UniProtKB">
        <authorList>
            <consortium name="Ensembl"/>
        </authorList>
    </citation>
    <scope>IDENTIFICATION</scope>
</reference>
<dbReference type="InterPro" id="IPR048285">
    <property type="entry name" value="Integrin_alpha_Ig-like_2"/>
</dbReference>
<dbReference type="InterPro" id="IPR032695">
    <property type="entry name" value="Integrin_dom_sf"/>
</dbReference>
<dbReference type="Gene3D" id="2.60.40.1530">
    <property type="entry name" value="ntegrin, alpha v. Chain A, domain 4"/>
    <property type="match status" value="1"/>
</dbReference>
<evidence type="ECO:0000313" key="18">
    <source>
        <dbReference type="Proteomes" id="UP000314982"/>
    </source>
</evidence>
<feature type="repeat" description="FG-GAP" evidence="12">
    <location>
        <begin position="32"/>
        <end position="95"/>
    </location>
</feature>
<keyword evidence="7 13" id="KW-1133">Transmembrane helix</keyword>
<evidence type="ECO:0000256" key="13">
    <source>
        <dbReference type="RuleBase" id="RU003762"/>
    </source>
</evidence>
<dbReference type="SMART" id="SM00191">
    <property type="entry name" value="Int_alpha"/>
    <property type="match status" value="5"/>
</dbReference>
<dbReference type="Gene3D" id="2.60.40.1460">
    <property type="entry name" value="Integrin domains. Chain A, domain 2"/>
    <property type="match status" value="1"/>
</dbReference>
<dbReference type="GO" id="GO:0098609">
    <property type="term" value="P:cell-cell adhesion"/>
    <property type="evidence" value="ECO:0007669"/>
    <property type="project" value="TreeGrafter"/>
</dbReference>
<evidence type="ECO:0000256" key="6">
    <source>
        <dbReference type="ARBA" id="ARBA00022889"/>
    </source>
</evidence>
<proteinExistence type="inferred from homology"/>
<evidence type="ECO:0000256" key="1">
    <source>
        <dbReference type="ARBA" id="ARBA00004479"/>
    </source>
</evidence>
<reference evidence="17" key="3">
    <citation type="submission" date="2025-09" db="UniProtKB">
        <authorList>
            <consortium name="Ensembl"/>
        </authorList>
    </citation>
    <scope>IDENTIFICATION</scope>
</reference>
<dbReference type="Pfam" id="PF08441">
    <property type="entry name" value="Integrin_A_Ig_1"/>
    <property type="match status" value="1"/>
</dbReference>
<feature type="signal peptide" evidence="13">
    <location>
        <begin position="1"/>
        <end position="25"/>
    </location>
</feature>
<accession>A0A4W5NG63</accession>
<organism evidence="17 18">
    <name type="scientific">Hucho hucho</name>
    <name type="common">huchen</name>
    <dbReference type="NCBI Taxonomy" id="62062"/>
    <lineage>
        <taxon>Eukaryota</taxon>
        <taxon>Metazoa</taxon>
        <taxon>Chordata</taxon>
        <taxon>Craniata</taxon>
        <taxon>Vertebrata</taxon>
        <taxon>Euteleostomi</taxon>
        <taxon>Actinopterygii</taxon>
        <taxon>Neopterygii</taxon>
        <taxon>Teleostei</taxon>
        <taxon>Protacanthopterygii</taxon>
        <taxon>Salmoniformes</taxon>
        <taxon>Salmonidae</taxon>
        <taxon>Salmoninae</taxon>
        <taxon>Hucho</taxon>
    </lineage>
</organism>
<feature type="domain" description="Integrin alpha second immunoglobulin-like" evidence="15">
    <location>
        <begin position="524"/>
        <end position="673"/>
    </location>
</feature>
<dbReference type="Proteomes" id="UP000314982">
    <property type="component" value="Unassembled WGS sequence"/>
</dbReference>
<dbReference type="PANTHER" id="PTHR23220:SF9">
    <property type="entry name" value="INTEGRIN ALPHA-6"/>
    <property type="match status" value="1"/>
</dbReference>
<dbReference type="Gene3D" id="1.20.5.930">
    <property type="entry name" value="Bicelle-embedded integrin alpha(iib) transmembrane segment"/>
    <property type="match status" value="1"/>
</dbReference>
<dbReference type="GO" id="GO:0008305">
    <property type="term" value="C:integrin complex"/>
    <property type="evidence" value="ECO:0007669"/>
    <property type="project" value="InterPro"/>
</dbReference>
<dbReference type="GO" id="GO:0005178">
    <property type="term" value="F:integrin binding"/>
    <property type="evidence" value="ECO:0007669"/>
    <property type="project" value="TreeGrafter"/>
</dbReference>
<dbReference type="SUPFAM" id="SSF69179">
    <property type="entry name" value="Integrin domains"/>
    <property type="match status" value="2"/>
</dbReference>
<dbReference type="InterPro" id="IPR048286">
    <property type="entry name" value="Integrin_alpha_Ig-like_3"/>
</dbReference>
<keyword evidence="9 13" id="KW-0472">Membrane</keyword>
<evidence type="ECO:0000313" key="17">
    <source>
        <dbReference type="Ensembl" id="ENSHHUP00000048943.1"/>
    </source>
</evidence>
<dbReference type="GeneTree" id="ENSGT00940000155353"/>
<name>A0A4W5NG63_9TELE</name>
<evidence type="ECO:0000256" key="8">
    <source>
        <dbReference type="ARBA" id="ARBA00023037"/>
    </source>
</evidence>
<keyword evidence="6 13" id="KW-0130">Cell adhesion</keyword>
<dbReference type="InterPro" id="IPR013649">
    <property type="entry name" value="Integrin_alpha_Ig-like_1"/>
</dbReference>
<sequence length="943" mass="104711">MSIQWWGLLLDLWFILACLPFHISAFNLDTDTKHVLRKNGDPGSMFGFSLALHQQLNPVNKKLLLVGAPRAKSLTKAEVTGGIYQCELTTDSKSCERVKFDNNEFLENKDVKDQWMGVRVTSQGPGQSVMTCAHRYQEWSTNPDTPNLVFGQCYILGEDLHKSDAHRIWRRVICDDRKHIKDKPKNPDWFGYCQQGHSAAFAKDNTSLLFGGPGAYQWKGIVRMESLDNLEVSNEEPCETGDVDRLDRNLIPLLNNSYLGFSIDSGMALTKKGQLTIVSGAPRGGFSGEVAFLKRDPLAERSLSVENILKGPGLASSFGYDIAVVDLNADGWDDLAVGAPEFFLKEGVVGGAVYIYINNRGRQWEKIEPVRLDGNKDSMFGLAVENIGDVNQDGYEDIAVGAPYDGVGRVYLYYGSSGGIHKKTAQVGIITAESYNIRRFGFSLTGKIDMDDNHYPDLAVGSLSDSIFGDIKDRLHSIPISVSVSLLNDSKTKSKSPLPALTPILSLYEQSTATSEVIFINKGCGSDNICQSNLELQYRFCSRPKLLGQDVFTPLPSERGIPVISAGDEDIALEVNVTNREGDDAHQSHLIIKLPDSLSFSSLHFNHISCNPNDNGTLTDCELGNPFKRDAEVTFYVILSTSRISLSTTDVNVTLQLETTSVQKIQASEAKAKVVFELHLQVFGLARPSQVSFGGAVKGESAMKSEDDIGTLVEYEFRIWNLGRPLKSFANASLNIYWPKENAAGKWLLYLVQIHSEGIQNVPCSPLKEISPDQHIKGSRDISRKRRDAHQEAFSSEDGFSFLSKKRKYKTLTCSDELKCVEIRCPLLGLDSTAVVFLQARLWNSTFIEDYSSLNYLDIVLDATLSLTDSAENIGLRKTEKSGTQVRLTVFPERKAAIWAKVAWWVIFLSVMVGLLLLALLGFLLWKVTQFVIHTVGGWWEEL</sequence>
<dbReference type="Gene3D" id="2.60.40.1510">
    <property type="entry name" value="ntegrin, alpha v. Chain A, domain 3"/>
    <property type="match status" value="1"/>
</dbReference>
<comment type="subcellular location">
    <subcellularLocation>
        <location evidence="1 13">Membrane</location>
        <topology evidence="1 13">Single-pass type I membrane protein</topology>
    </subcellularLocation>
</comment>
<dbReference type="Ensembl" id="ENSHHUT00000050720.1">
    <property type="protein sequence ID" value="ENSHHUP00000048943.1"/>
    <property type="gene ID" value="ENSHHUG00000029618.1"/>
</dbReference>
<dbReference type="GO" id="GO:0007160">
    <property type="term" value="P:cell-matrix adhesion"/>
    <property type="evidence" value="ECO:0007669"/>
    <property type="project" value="TreeGrafter"/>
</dbReference>
<evidence type="ECO:0000256" key="7">
    <source>
        <dbReference type="ARBA" id="ARBA00022989"/>
    </source>
</evidence>
<evidence type="ECO:0000256" key="4">
    <source>
        <dbReference type="ARBA" id="ARBA00022729"/>
    </source>
</evidence>
<evidence type="ECO:0000256" key="5">
    <source>
        <dbReference type="ARBA" id="ARBA00022737"/>
    </source>
</evidence>
<dbReference type="PRINTS" id="PR01185">
    <property type="entry name" value="INTEGRINA"/>
</dbReference>
<dbReference type="InterPro" id="IPR028994">
    <property type="entry name" value="Integrin_alpha_N"/>
</dbReference>
<evidence type="ECO:0000259" key="15">
    <source>
        <dbReference type="Pfam" id="PF20805"/>
    </source>
</evidence>
<keyword evidence="3 13" id="KW-0812">Transmembrane</keyword>
<protein>
    <submittedName>
        <fullName evidence="17">Integrin, alpha 6, like</fullName>
    </submittedName>
</protein>
<evidence type="ECO:0000259" key="14">
    <source>
        <dbReference type="Pfam" id="PF08441"/>
    </source>
</evidence>
<dbReference type="InterPro" id="IPR013519">
    <property type="entry name" value="Int_alpha_beta-p"/>
</dbReference>
<keyword evidence="10 13" id="KW-0675">Receptor</keyword>
<evidence type="ECO:0000256" key="10">
    <source>
        <dbReference type="ARBA" id="ARBA00023170"/>
    </source>
</evidence>
<keyword evidence="8 13" id="KW-0401">Integrin</keyword>
<evidence type="ECO:0000259" key="16">
    <source>
        <dbReference type="Pfam" id="PF20806"/>
    </source>
</evidence>
<dbReference type="InterPro" id="IPR000413">
    <property type="entry name" value="Integrin_alpha"/>
</dbReference>
<keyword evidence="11" id="KW-0325">Glycoprotein</keyword>
<evidence type="ECO:0000256" key="12">
    <source>
        <dbReference type="PROSITE-ProRule" id="PRU00803"/>
    </source>
</evidence>
<dbReference type="Pfam" id="PF20805">
    <property type="entry name" value="Integrin_A_Ig_2"/>
    <property type="match status" value="1"/>
</dbReference>
<feature type="chain" id="PRO_5021490775" evidence="13">
    <location>
        <begin position="26"/>
        <end position="943"/>
    </location>
</feature>
<feature type="domain" description="Integrin alpha third immunoglobulin-like" evidence="16">
    <location>
        <begin position="680"/>
        <end position="893"/>
    </location>
</feature>
<feature type="domain" description="Integrin alpha first immunoglubulin-like" evidence="14">
    <location>
        <begin position="470"/>
        <end position="521"/>
    </location>
</feature>
<keyword evidence="18" id="KW-1185">Reference proteome</keyword>
<evidence type="ECO:0000256" key="2">
    <source>
        <dbReference type="ARBA" id="ARBA00008054"/>
    </source>
</evidence>
<evidence type="ECO:0000256" key="9">
    <source>
        <dbReference type="ARBA" id="ARBA00023136"/>
    </source>
</evidence>
<keyword evidence="5" id="KW-0677">Repeat</keyword>
<feature type="repeat" description="FG-GAP" evidence="12">
    <location>
        <begin position="304"/>
        <end position="365"/>
    </location>
</feature>
<dbReference type="SUPFAM" id="SSF69318">
    <property type="entry name" value="Integrin alpha N-terminal domain"/>
    <property type="match status" value="1"/>
</dbReference>
<evidence type="ECO:0000256" key="11">
    <source>
        <dbReference type="ARBA" id="ARBA00023180"/>
    </source>
</evidence>
<dbReference type="PROSITE" id="PS51470">
    <property type="entry name" value="FG_GAP"/>
    <property type="match status" value="3"/>
</dbReference>
<dbReference type="Pfam" id="PF20806">
    <property type="entry name" value="Integrin_A_Ig_3"/>
    <property type="match status" value="1"/>
</dbReference>
<feature type="transmembrane region" description="Helical" evidence="13">
    <location>
        <begin position="902"/>
        <end position="926"/>
    </location>
</feature>
<dbReference type="GO" id="GO:0007229">
    <property type="term" value="P:integrin-mediated signaling pathway"/>
    <property type="evidence" value="ECO:0007669"/>
    <property type="project" value="UniProtKB-KW"/>
</dbReference>
<dbReference type="Gene3D" id="2.130.10.130">
    <property type="entry name" value="Integrin alpha, N-terminal"/>
    <property type="match status" value="1"/>
</dbReference>
<reference evidence="18" key="1">
    <citation type="submission" date="2018-06" db="EMBL/GenBank/DDBJ databases">
        <title>Genome assembly of Danube salmon.</title>
        <authorList>
            <person name="Macqueen D.J."/>
            <person name="Gundappa M.K."/>
        </authorList>
    </citation>
    <scope>NUCLEOTIDE SEQUENCE [LARGE SCALE GENOMIC DNA]</scope>
</reference>
<evidence type="ECO:0000256" key="3">
    <source>
        <dbReference type="ARBA" id="ARBA00022692"/>
    </source>
</evidence>
<dbReference type="InterPro" id="IPR013517">
    <property type="entry name" value="FG-GAP"/>
</dbReference>
<dbReference type="GO" id="GO:0033627">
    <property type="term" value="P:cell adhesion mediated by integrin"/>
    <property type="evidence" value="ECO:0007669"/>
    <property type="project" value="TreeGrafter"/>
</dbReference>
<feature type="repeat" description="FG-GAP" evidence="12">
    <location>
        <begin position="366"/>
        <end position="422"/>
    </location>
</feature>
<dbReference type="GO" id="GO:0050900">
    <property type="term" value="P:leukocyte migration"/>
    <property type="evidence" value="ECO:0007669"/>
    <property type="project" value="TreeGrafter"/>
</dbReference>
<dbReference type="AlphaFoldDB" id="A0A4W5NG63"/>
<dbReference type="GO" id="GO:0009897">
    <property type="term" value="C:external side of plasma membrane"/>
    <property type="evidence" value="ECO:0007669"/>
    <property type="project" value="TreeGrafter"/>
</dbReference>
<comment type="similarity">
    <text evidence="2 13">Belongs to the integrin alpha chain family.</text>
</comment>